<evidence type="ECO:0000313" key="5">
    <source>
        <dbReference type="Proteomes" id="UP001390963"/>
    </source>
</evidence>
<sequence length="165" mass="17558">MYQLSTIIKGLMLVIFVAVLNINFVSAQNCNATLSVEKDRNAQSAYTEDGATFNMVLTNTSSKKVTYIISSTNLEESCANDAYKTSAPNVALNVAVKSSANASVANNALTLAAGETRKFKIYVSVPARTPSNVWSCIKISAKGSECAEPSSSTTLRVYVPEPSEG</sequence>
<evidence type="ECO:0000313" key="3">
    <source>
        <dbReference type="EMBL" id="MEM0574369.1"/>
    </source>
</evidence>
<keyword evidence="5" id="KW-1185">Reference proteome</keyword>
<protein>
    <submittedName>
        <fullName evidence="2">FixG Ig-like domain-containing protein</fullName>
    </submittedName>
</protein>
<dbReference type="InterPro" id="IPR032879">
    <property type="entry name" value="FixG_C"/>
</dbReference>
<name>A0AB35YTB2_9FLAO</name>
<comment type="caution">
    <text evidence="2">The sequence shown here is derived from an EMBL/GenBank/DDBJ whole genome shotgun (WGS) entry which is preliminary data.</text>
</comment>
<dbReference type="AlphaFoldDB" id="A0AB35YTB2"/>
<dbReference type="GO" id="GO:0004252">
    <property type="term" value="F:serine-type endopeptidase activity"/>
    <property type="evidence" value="ECO:0007669"/>
    <property type="project" value="InterPro"/>
</dbReference>
<evidence type="ECO:0000313" key="4">
    <source>
        <dbReference type="Proteomes" id="UP001388259"/>
    </source>
</evidence>
<dbReference type="RefSeq" id="WP_279447279.1">
    <property type="nucleotide sequence ID" value="NZ_JAZBJM010000011.1"/>
</dbReference>
<feature type="domain" description="FixG C-terminal immunoglobulin-like" evidence="1">
    <location>
        <begin position="32"/>
        <end position="142"/>
    </location>
</feature>
<dbReference type="EMBL" id="JAZBJM010000011">
    <property type="protein sequence ID" value="MEM0519288.1"/>
    <property type="molecule type" value="Genomic_DNA"/>
</dbReference>
<dbReference type="Proteomes" id="UP001388259">
    <property type="component" value="Unassembled WGS sequence"/>
</dbReference>
<organism evidence="2 4">
    <name type="scientific">Aequorivita flava</name>
    <dbReference type="NCBI Taxonomy" id="3114371"/>
    <lineage>
        <taxon>Bacteria</taxon>
        <taxon>Pseudomonadati</taxon>
        <taxon>Bacteroidota</taxon>
        <taxon>Flavobacteriia</taxon>
        <taxon>Flavobacteriales</taxon>
        <taxon>Flavobacteriaceae</taxon>
        <taxon>Aequorivita</taxon>
    </lineage>
</organism>
<evidence type="ECO:0000313" key="2">
    <source>
        <dbReference type="EMBL" id="MEM0519288.1"/>
    </source>
</evidence>
<dbReference type="Proteomes" id="UP001390963">
    <property type="component" value="Unassembled WGS sequence"/>
</dbReference>
<gene>
    <name evidence="3" type="ORF">VZD24_12630</name>
    <name evidence="2" type="ORF">VZD85_13045</name>
</gene>
<dbReference type="GO" id="GO:0016020">
    <property type="term" value="C:membrane"/>
    <property type="evidence" value="ECO:0007669"/>
    <property type="project" value="InterPro"/>
</dbReference>
<proteinExistence type="predicted"/>
<evidence type="ECO:0000259" key="1">
    <source>
        <dbReference type="Pfam" id="PF11614"/>
    </source>
</evidence>
<accession>A0AB35YTB2</accession>
<dbReference type="EMBL" id="JBANCF010000012">
    <property type="protein sequence ID" value="MEM0574369.1"/>
    <property type="molecule type" value="Genomic_DNA"/>
</dbReference>
<dbReference type="Pfam" id="PF11614">
    <property type="entry name" value="FixG_C"/>
    <property type="match status" value="1"/>
</dbReference>
<reference evidence="2 5" key="1">
    <citation type="submission" date="2024-01" db="EMBL/GenBank/DDBJ databases">
        <title>Aequorivita flavus sp. nov., isolated from deep-sea sediment.</title>
        <authorList>
            <person name="Chen X."/>
        </authorList>
    </citation>
    <scope>NUCLEOTIDE SEQUENCE</scope>
    <source>
        <strain evidence="2">MCCC 1A16923</strain>
        <strain evidence="3 5">MCCC 1A16935</strain>
    </source>
</reference>